<dbReference type="Proteomes" id="UP000053144">
    <property type="component" value="Chromosome 10"/>
</dbReference>
<dbReference type="Gene3D" id="3.40.50.300">
    <property type="entry name" value="P-loop containing nucleotide triphosphate hydrolases"/>
    <property type="match status" value="1"/>
</dbReference>
<keyword evidence="2" id="KW-0677">Repeat</keyword>
<evidence type="ECO:0000313" key="7">
    <source>
        <dbReference type="Proteomes" id="UP000053144"/>
    </source>
</evidence>
<feature type="domain" description="TIR" evidence="5">
    <location>
        <begin position="303"/>
        <end position="418"/>
    </location>
</feature>
<sequence length="668" mass="76742">MAASSTYDVFLSFRGGYTGDSFDSNLYKSLCKRGIHTFKDDEMLLKRKESIATLLNAIEESRIAIVVLSHNYASSYFCLDELARILHCQTKGLLVIPVFYKVHPSDVRHQKGSYGEALTMHQKKFEDMEKVQKWKMALHQVANLSGYHIEDGVGYEYKFIKRIVDDVYDKITRDSFTHVSDYPIGLQSQVLEKYETLTVMNFDECRILTQLPDVSDLPNLIELSFRECENLITVHDSVGFLTRLKILRVVGCSKLISFPPLNFTSLERLELCFKNFQRFTTEDWECAINENDPVGLESRSEAFCYDVFLSFRDLDTLYGFTGYLYKALHDSGIHTFIDDENLQRGEEITPTTVQLQQGRFGEALTKHEERLKNNMEKLVKWKIALYQVAKLFSFHIYHGDGYEYELIGKIVEWVSKKINRAHYPIGLESQVQEVMKLLDVGCDGGAHMIGIHGTGGIGKSTLVQDVYNNLISERTYEVKKLNNKDALVLLKWKAFKKHYFDPRYEKLLNRAVTFSAGIPLALEVIGSNLCGKSVEEWKSVIHQLEKCPNNPVEAILKSSFDSLEEKERGVFLDLACCYKGYELAEVEDILQAHYGQNMKCYIDLLVDKSLVKLSHGTKPCYDRVTLHDLIEDMGKDIVRQESLIGPGERTRLWLLEDVRQLLENNRVS</sequence>
<name>A0A0L9VHP3_PHAAN</name>
<dbReference type="Pfam" id="PF00931">
    <property type="entry name" value="NB-ARC"/>
    <property type="match status" value="1"/>
</dbReference>
<dbReference type="Gene3D" id="3.80.10.10">
    <property type="entry name" value="Ribonuclease Inhibitor"/>
    <property type="match status" value="1"/>
</dbReference>
<dbReference type="InterPro" id="IPR027417">
    <property type="entry name" value="P-loop_NTPase"/>
</dbReference>
<dbReference type="SMART" id="SM00255">
    <property type="entry name" value="TIR"/>
    <property type="match status" value="1"/>
</dbReference>
<dbReference type="Gramene" id="KOM54580">
    <property type="protein sequence ID" value="KOM54580"/>
    <property type="gene ID" value="LR48_Vigan10g047200"/>
</dbReference>
<evidence type="ECO:0000256" key="4">
    <source>
        <dbReference type="ARBA" id="ARBA00023027"/>
    </source>
</evidence>
<dbReference type="InterPro" id="IPR036390">
    <property type="entry name" value="WH_DNA-bd_sf"/>
</dbReference>
<dbReference type="InterPro" id="IPR035897">
    <property type="entry name" value="Toll_tir_struct_dom_sf"/>
</dbReference>
<feature type="domain" description="TIR" evidence="5">
    <location>
        <begin position="5"/>
        <end position="171"/>
    </location>
</feature>
<dbReference type="SUPFAM" id="SSF52058">
    <property type="entry name" value="L domain-like"/>
    <property type="match status" value="1"/>
</dbReference>
<dbReference type="Gene3D" id="1.10.8.430">
    <property type="entry name" value="Helical domain of apoptotic protease-activating factors"/>
    <property type="match status" value="1"/>
</dbReference>
<protein>
    <recommendedName>
        <fullName evidence="5">TIR domain-containing protein</fullName>
    </recommendedName>
</protein>
<evidence type="ECO:0000313" key="6">
    <source>
        <dbReference type="EMBL" id="KOM54580.1"/>
    </source>
</evidence>
<evidence type="ECO:0000256" key="3">
    <source>
        <dbReference type="ARBA" id="ARBA00022821"/>
    </source>
</evidence>
<dbReference type="Gene3D" id="3.40.50.10140">
    <property type="entry name" value="Toll/interleukin-1 receptor homology (TIR) domain"/>
    <property type="match status" value="3"/>
</dbReference>
<dbReference type="InterPro" id="IPR002182">
    <property type="entry name" value="NB-ARC"/>
</dbReference>
<accession>A0A0L9VHP3</accession>
<keyword evidence="4" id="KW-0520">NAD</keyword>
<dbReference type="InterPro" id="IPR044974">
    <property type="entry name" value="Disease_R_plants"/>
</dbReference>
<dbReference type="FunFam" id="3.40.50.10140:FF:000007">
    <property type="entry name" value="Disease resistance protein (TIR-NBS-LRR class)"/>
    <property type="match status" value="1"/>
</dbReference>
<dbReference type="InterPro" id="IPR000157">
    <property type="entry name" value="TIR_dom"/>
</dbReference>
<dbReference type="STRING" id="3914.A0A0L9VHP3"/>
<dbReference type="Pfam" id="PF01582">
    <property type="entry name" value="TIR"/>
    <property type="match status" value="2"/>
</dbReference>
<dbReference type="SUPFAM" id="SSF46785">
    <property type="entry name" value="Winged helix' DNA-binding domain"/>
    <property type="match status" value="1"/>
</dbReference>
<dbReference type="EMBL" id="CM003380">
    <property type="protein sequence ID" value="KOM54580.1"/>
    <property type="molecule type" value="Genomic_DNA"/>
</dbReference>
<dbReference type="PROSITE" id="PS50104">
    <property type="entry name" value="TIR"/>
    <property type="match status" value="2"/>
</dbReference>
<organism evidence="6 7">
    <name type="scientific">Phaseolus angularis</name>
    <name type="common">Azuki bean</name>
    <name type="synonym">Vigna angularis</name>
    <dbReference type="NCBI Taxonomy" id="3914"/>
    <lineage>
        <taxon>Eukaryota</taxon>
        <taxon>Viridiplantae</taxon>
        <taxon>Streptophyta</taxon>
        <taxon>Embryophyta</taxon>
        <taxon>Tracheophyta</taxon>
        <taxon>Spermatophyta</taxon>
        <taxon>Magnoliopsida</taxon>
        <taxon>eudicotyledons</taxon>
        <taxon>Gunneridae</taxon>
        <taxon>Pentapetalae</taxon>
        <taxon>rosids</taxon>
        <taxon>fabids</taxon>
        <taxon>Fabales</taxon>
        <taxon>Fabaceae</taxon>
        <taxon>Papilionoideae</taxon>
        <taxon>50 kb inversion clade</taxon>
        <taxon>NPAAA clade</taxon>
        <taxon>indigoferoid/millettioid clade</taxon>
        <taxon>Phaseoleae</taxon>
        <taxon>Vigna</taxon>
    </lineage>
</organism>
<dbReference type="InterPro" id="IPR058192">
    <property type="entry name" value="WHD_ROQ1-like"/>
</dbReference>
<keyword evidence="1" id="KW-0433">Leucine-rich repeat</keyword>
<dbReference type="Pfam" id="PF23282">
    <property type="entry name" value="WHD_ROQ1"/>
    <property type="match status" value="1"/>
</dbReference>
<proteinExistence type="predicted"/>
<gene>
    <name evidence="6" type="ORF">LR48_Vigan10g047200</name>
</gene>
<reference evidence="7" key="1">
    <citation type="journal article" date="2015" name="Proc. Natl. Acad. Sci. U.S.A.">
        <title>Genome sequencing of adzuki bean (Vigna angularis) provides insight into high starch and low fat accumulation and domestication.</title>
        <authorList>
            <person name="Yang K."/>
            <person name="Tian Z."/>
            <person name="Chen C."/>
            <person name="Luo L."/>
            <person name="Zhao B."/>
            <person name="Wang Z."/>
            <person name="Yu L."/>
            <person name="Li Y."/>
            <person name="Sun Y."/>
            <person name="Li W."/>
            <person name="Chen Y."/>
            <person name="Li Y."/>
            <person name="Zhang Y."/>
            <person name="Ai D."/>
            <person name="Zhao J."/>
            <person name="Shang C."/>
            <person name="Ma Y."/>
            <person name="Wu B."/>
            <person name="Wang M."/>
            <person name="Gao L."/>
            <person name="Sun D."/>
            <person name="Zhang P."/>
            <person name="Guo F."/>
            <person name="Wang W."/>
            <person name="Li Y."/>
            <person name="Wang J."/>
            <person name="Varshney R.K."/>
            <person name="Wang J."/>
            <person name="Ling H.Q."/>
            <person name="Wan P."/>
        </authorList>
    </citation>
    <scope>NUCLEOTIDE SEQUENCE</scope>
    <source>
        <strain evidence="7">cv. Jingnong 6</strain>
    </source>
</reference>
<dbReference type="PANTHER" id="PTHR11017">
    <property type="entry name" value="LEUCINE-RICH REPEAT-CONTAINING PROTEIN"/>
    <property type="match status" value="1"/>
</dbReference>
<dbReference type="SUPFAM" id="SSF52200">
    <property type="entry name" value="Toll/Interleukin receptor TIR domain"/>
    <property type="match status" value="2"/>
</dbReference>
<dbReference type="GO" id="GO:0006952">
    <property type="term" value="P:defense response"/>
    <property type="evidence" value="ECO:0007669"/>
    <property type="project" value="UniProtKB-KW"/>
</dbReference>
<evidence type="ECO:0000259" key="5">
    <source>
        <dbReference type="PROSITE" id="PS50104"/>
    </source>
</evidence>
<dbReference type="SUPFAM" id="SSF52540">
    <property type="entry name" value="P-loop containing nucleoside triphosphate hydrolases"/>
    <property type="match status" value="1"/>
</dbReference>
<dbReference type="GO" id="GO:0043531">
    <property type="term" value="F:ADP binding"/>
    <property type="evidence" value="ECO:0007669"/>
    <property type="project" value="InterPro"/>
</dbReference>
<dbReference type="AlphaFoldDB" id="A0A0L9VHP3"/>
<dbReference type="OMA" id="WECAINE"/>
<keyword evidence="3" id="KW-0611">Plant defense</keyword>
<dbReference type="GO" id="GO:0007165">
    <property type="term" value="P:signal transduction"/>
    <property type="evidence" value="ECO:0007669"/>
    <property type="project" value="InterPro"/>
</dbReference>
<dbReference type="InterPro" id="IPR032675">
    <property type="entry name" value="LRR_dom_sf"/>
</dbReference>
<dbReference type="InterPro" id="IPR042197">
    <property type="entry name" value="Apaf_helical"/>
</dbReference>
<dbReference type="PANTHER" id="PTHR11017:SF431">
    <property type="entry name" value="ADP-RIBOSYL CYCLASE_CYCLIC ADP-RIBOSE HYDROLASE"/>
    <property type="match status" value="1"/>
</dbReference>
<evidence type="ECO:0000256" key="1">
    <source>
        <dbReference type="ARBA" id="ARBA00022614"/>
    </source>
</evidence>
<evidence type="ECO:0000256" key="2">
    <source>
        <dbReference type="ARBA" id="ARBA00022737"/>
    </source>
</evidence>